<dbReference type="Gene3D" id="1.20.1080.10">
    <property type="entry name" value="Glycerol uptake facilitator protein"/>
    <property type="match status" value="1"/>
</dbReference>
<organism evidence="8 9">
    <name type="scientific">Saitozyma podzolica</name>
    <dbReference type="NCBI Taxonomy" id="1890683"/>
    <lineage>
        <taxon>Eukaryota</taxon>
        <taxon>Fungi</taxon>
        <taxon>Dikarya</taxon>
        <taxon>Basidiomycota</taxon>
        <taxon>Agaricomycotina</taxon>
        <taxon>Tremellomycetes</taxon>
        <taxon>Tremellales</taxon>
        <taxon>Trimorphomycetaceae</taxon>
        <taxon>Saitozyma</taxon>
    </lineage>
</organism>
<sequence length="295" mass="31706">MDTLTPQEVTAVMLTLGEKKAKQAYHVCFGAFLVQTWQGGSGTLRTDYPSVVSLVGAFFFPVGLIMLVLTGQELVTANFMVMPMALMKGRIKVWELPLNWLIVFFGNLAGALCLDAFMVHYSGLMTSTMTTIAQSAAVTKTSEGWGPCVLRGIGCNFLVCTAVWLGTGARETISKIAALHFPVFLFVFLGFEHVVVNMYYVPVGMIVGANVSSAKYIAQSLIPSFIGNVIGALLRDRHPHGPVLPPPALPLFNKLPGRSNSHESSETVVVDQSVDTGAGTLGDNIPETVTNGKKH</sequence>
<gene>
    <name evidence="8" type="ORF">EHS25_006329</name>
</gene>
<feature type="transmembrane region" description="Helical" evidence="7">
    <location>
        <begin position="51"/>
        <end position="77"/>
    </location>
</feature>
<evidence type="ECO:0000313" key="8">
    <source>
        <dbReference type="EMBL" id="RSH93682.1"/>
    </source>
</evidence>
<feature type="transmembrane region" description="Helical" evidence="7">
    <location>
        <begin position="144"/>
        <end position="165"/>
    </location>
</feature>
<dbReference type="Proteomes" id="UP000279259">
    <property type="component" value="Unassembled WGS sequence"/>
</dbReference>
<evidence type="ECO:0000313" key="9">
    <source>
        <dbReference type="Proteomes" id="UP000279259"/>
    </source>
</evidence>
<feature type="region of interest" description="Disordered" evidence="6">
    <location>
        <begin position="276"/>
        <end position="295"/>
    </location>
</feature>
<evidence type="ECO:0000256" key="5">
    <source>
        <dbReference type="ARBA" id="ARBA00049660"/>
    </source>
</evidence>
<evidence type="ECO:0000256" key="4">
    <source>
        <dbReference type="ARBA" id="ARBA00023136"/>
    </source>
</evidence>
<comment type="similarity">
    <text evidence="5">Belongs to the FNT transporter (TC 1.A.16) family.</text>
</comment>
<proteinExistence type="inferred from homology"/>
<dbReference type="Pfam" id="PF01226">
    <property type="entry name" value="Form_Nir_trans"/>
    <property type="match status" value="1"/>
</dbReference>
<dbReference type="STRING" id="1890683.A0A427YRI1"/>
<keyword evidence="9" id="KW-1185">Reference proteome</keyword>
<feature type="transmembrane region" description="Helical" evidence="7">
    <location>
        <begin position="98"/>
        <end position="124"/>
    </location>
</feature>
<feature type="transmembrane region" description="Helical" evidence="7">
    <location>
        <begin position="177"/>
        <end position="196"/>
    </location>
</feature>
<evidence type="ECO:0000256" key="3">
    <source>
        <dbReference type="ARBA" id="ARBA00022989"/>
    </source>
</evidence>
<reference evidence="8 9" key="1">
    <citation type="submission" date="2018-11" db="EMBL/GenBank/DDBJ databases">
        <title>Genome sequence of Saitozyma podzolica DSM 27192.</title>
        <authorList>
            <person name="Aliyu H."/>
            <person name="Gorte O."/>
            <person name="Ochsenreither K."/>
        </authorList>
    </citation>
    <scope>NUCLEOTIDE SEQUENCE [LARGE SCALE GENOMIC DNA]</scope>
    <source>
        <strain evidence="8 9">DSM 27192</strain>
    </source>
</reference>
<dbReference type="InterPro" id="IPR000292">
    <property type="entry name" value="For/NO2_transpt"/>
</dbReference>
<dbReference type="PANTHER" id="PTHR30520">
    <property type="entry name" value="FORMATE TRANSPORTER-RELATED"/>
    <property type="match status" value="1"/>
</dbReference>
<keyword evidence="2 7" id="KW-0812">Transmembrane</keyword>
<dbReference type="AlphaFoldDB" id="A0A427YRI1"/>
<keyword evidence="4 7" id="KW-0472">Membrane</keyword>
<feature type="transmembrane region" description="Helical" evidence="7">
    <location>
        <begin position="216"/>
        <end position="234"/>
    </location>
</feature>
<dbReference type="GO" id="GO:0015513">
    <property type="term" value="F:high-affinity secondary active nitrite transmembrane transporter activity"/>
    <property type="evidence" value="ECO:0007669"/>
    <property type="project" value="TreeGrafter"/>
</dbReference>
<evidence type="ECO:0000256" key="2">
    <source>
        <dbReference type="ARBA" id="ARBA00022692"/>
    </source>
</evidence>
<evidence type="ECO:0000256" key="6">
    <source>
        <dbReference type="SAM" id="MobiDB-lite"/>
    </source>
</evidence>
<evidence type="ECO:0000256" key="1">
    <source>
        <dbReference type="ARBA" id="ARBA00004141"/>
    </source>
</evidence>
<dbReference type="GO" id="GO:0015707">
    <property type="term" value="P:nitrite transport"/>
    <property type="evidence" value="ECO:0007669"/>
    <property type="project" value="TreeGrafter"/>
</dbReference>
<comment type="caution">
    <text evidence="8">The sequence shown here is derived from an EMBL/GenBank/DDBJ whole genome shotgun (WGS) entry which is preliminary data.</text>
</comment>
<accession>A0A427YRI1</accession>
<dbReference type="OrthoDB" id="4829at2759"/>
<dbReference type="GO" id="GO:0005886">
    <property type="term" value="C:plasma membrane"/>
    <property type="evidence" value="ECO:0007669"/>
    <property type="project" value="TreeGrafter"/>
</dbReference>
<evidence type="ECO:0000256" key="7">
    <source>
        <dbReference type="SAM" id="Phobius"/>
    </source>
</evidence>
<dbReference type="InterPro" id="IPR023271">
    <property type="entry name" value="Aquaporin-like"/>
</dbReference>
<protein>
    <recommendedName>
        <fullName evidence="10">Formate/nitrite transporter</fullName>
    </recommendedName>
</protein>
<evidence type="ECO:0008006" key="10">
    <source>
        <dbReference type="Google" id="ProtNLM"/>
    </source>
</evidence>
<keyword evidence="3 7" id="KW-1133">Transmembrane helix</keyword>
<dbReference type="PANTHER" id="PTHR30520:SF6">
    <property type="entry name" value="FORMATE_NITRATE FAMILY TRANSPORTER (EUROFUNG)"/>
    <property type="match status" value="1"/>
</dbReference>
<dbReference type="EMBL" id="RSCD01000003">
    <property type="protein sequence ID" value="RSH93682.1"/>
    <property type="molecule type" value="Genomic_DNA"/>
</dbReference>
<comment type="subcellular location">
    <subcellularLocation>
        <location evidence="1">Membrane</location>
        <topology evidence="1">Multi-pass membrane protein</topology>
    </subcellularLocation>
</comment>
<name>A0A427YRI1_9TREE</name>